<keyword evidence="5" id="KW-0805">Transcription regulation</keyword>
<dbReference type="PROSITE" id="PS00028">
    <property type="entry name" value="ZINC_FINGER_C2H2_1"/>
    <property type="match status" value="1"/>
</dbReference>
<feature type="domain" description="C2H2-type" evidence="9">
    <location>
        <begin position="94"/>
        <end position="116"/>
    </location>
</feature>
<reference evidence="10 11" key="1">
    <citation type="journal article" date="2018" name="Science">
        <title>The opium poppy genome and morphinan production.</title>
        <authorList>
            <person name="Guo L."/>
            <person name="Winzer T."/>
            <person name="Yang X."/>
            <person name="Li Y."/>
            <person name="Ning Z."/>
            <person name="He Z."/>
            <person name="Teodor R."/>
            <person name="Lu Y."/>
            <person name="Bowser T.A."/>
            <person name="Graham I.A."/>
            <person name="Ye K."/>
        </authorList>
    </citation>
    <scope>NUCLEOTIDE SEQUENCE [LARGE SCALE GENOMIC DNA]</scope>
    <source>
        <strain evidence="11">cv. HN1</strain>
        <tissue evidence="10">Leaves</tissue>
    </source>
</reference>
<keyword evidence="11" id="KW-1185">Reference proteome</keyword>
<evidence type="ECO:0000256" key="3">
    <source>
        <dbReference type="ARBA" id="ARBA00022771"/>
    </source>
</evidence>
<dbReference type="SUPFAM" id="SSF57667">
    <property type="entry name" value="beta-beta-alpha zinc fingers"/>
    <property type="match status" value="1"/>
</dbReference>
<sequence length="615" mass="67171">MSNISGDSGSFSSGNTTQEVVAQQHLYDQQQLQDHLTHDGSSNSITTTMVNSNISPPLQLPSVLKKKRSLPGTPDPSAEVIALSPTTLMATNRFVCEICNKGFQRDQNLQLHRRGHNLPWKLKQRSTTEIRKRVYICPEPSCVHHNPARALGDLTGIKKHFCRKHGEKKWKCDKCSKKYAVQSDWKAHSKTCGTREYKCDCGTIFSRRDSFITHRAFCDALAEENNKVNQGLMSNMEVKIQGQVSDLMSSMPINNTSPEINESDATNPLRSHSHSDLMVMPLKPLTMTGGMFSSCSGTLFNGHRSNSSANSSCLQLNANNGLSSFDGLDDGKIGRQIVGTAHMSATALLQKAAQMGATASSNINSSPMMQKSFVSSMAGLDNSHHQFNSVRSSSASPFVENSNNASSLDYMQTSQSDHPVHDGMVNSGGGFINQFLQKGLSHQEMSTPKFIDPIKGSGNSNDICSSPSGMNNMAMFTGLFMGGDQQHGFLKNTELQQQQHDQNSGTTSMSTTPVRSNVNSGLVNIPGAGIGGKNPIGFSRFGDNNDDDMMTVDFLGVGGLQLRTSTHPNFSSEQQQRMDQFAAISQQRLHNSFQLQAAEMSSHNNQAMEKPIWDT</sequence>
<dbReference type="Pfam" id="PF00096">
    <property type="entry name" value="zf-C2H2"/>
    <property type="match status" value="1"/>
</dbReference>
<keyword evidence="1" id="KW-0479">Metal-binding</keyword>
<evidence type="ECO:0000313" key="11">
    <source>
        <dbReference type="Proteomes" id="UP000316621"/>
    </source>
</evidence>
<dbReference type="Pfam" id="PF22992">
    <property type="entry name" value="C2CH-4th_BIRD-IDD"/>
    <property type="match status" value="1"/>
</dbReference>
<dbReference type="OMA" id="FNYFQDS"/>
<feature type="region of interest" description="Disordered" evidence="8">
    <location>
        <begin position="32"/>
        <end position="59"/>
    </location>
</feature>
<dbReference type="PANTHER" id="PTHR10593">
    <property type="entry name" value="SERINE/THREONINE-PROTEIN KINASE RIO"/>
    <property type="match status" value="1"/>
</dbReference>
<evidence type="ECO:0000256" key="7">
    <source>
        <dbReference type="PROSITE-ProRule" id="PRU00042"/>
    </source>
</evidence>
<protein>
    <recommendedName>
        <fullName evidence="9">C2H2-type domain-containing protein</fullName>
    </recommendedName>
</protein>
<dbReference type="GO" id="GO:0003700">
    <property type="term" value="F:DNA-binding transcription factor activity"/>
    <property type="evidence" value="ECO:0007669"/>
    <property type="project" value="TreeGrafter"/>
</dbReference>
<dbReference type="FunFam" id="3.30.160.60:FF:000554">
    <property type="entry name" value="protein indeterminate-domain 12-like"/>
    <property type="match status" value="1"/>
</dbReference>
<keyword evidence="2" id="KW-0677">Repeat</keyword>
<organism evidence="10 11">
    <name type="scientific">Papaver somniferum</name>
    <name type="common">Opium poppy</name>
    <dbReference type="NCBI Taxonomy" id="3469"/>
    <lineage>
        <taxon>Eukaryota</taxon>
        <taxon>Viridiplantae</taxon>
        <taxon>Streptophyta</taxon>
        <taxon>Embryophyta</taxon>
        <taxon>Tracheophyta</taxon>
        <taxon>Spermatophyta</taxon>
        <taxon>Magnoliopsida</taxon>
        <taxon>Ranunculales</taxon>
        <taxon>Papaveraceae</taxon>
        <taxon>Papaveroideae</taxon>
        <taxon>Papaver</taxon>
    </lineage>
</organism>
<dbReference type="STRING" id="3469.A0A4Y7IUC9"/>
<dbReference type="AlphaFoldDB" id="A0A4Y7IUC9"/>
<dbReference type="FunFam" id="3.30.160.60:FF:000131">
    <property type="entry name" value="protein indeterminate-domain 5, chloroplastic-like"/>
    <property type="match status" value="1"/>
</dbReference>
<evidence type="ECO:0000313" key="10">
    <source>
        <dbReference type="EMBL" id="RZC52493.1"/>
    </source>
</evidence>
<keyword evidence="4" id="KW-0862">Zinc</keyword>
<dbReference type="InterPro" id="IPR013087">
    <property type="entry name" value="Znf_C2H2_type"/>
</dbReference>
<evidence type="ECO:0000256" key="1">
    <source>
        <dbReference type="ARBA" id="ARBA00022723"/>
    </source>
</evidence>
<dbReference type="SMART" id="SM00355">
    <property type="entry name" value="ZnF_C2H2"/>
    <property type="match status" value="3"/>
</dbReference>
<dbReference type="PROSITE" id="PS50157">
    <property type="entry name" value="ZINC_FINGER_C2H2_2"/>
    <property type="match status" value="1"/>
</dbReference>
<dbReference type="Pfam" id="PF22996">
    <property type="entry name" value="C2H2-2nd_BIRD-IDD"/>
    <property type="match status" value="1"/>
</dbReference>
<feature type="compositionally biased region" description="Polar residues" evidence="8">
    <location>
        <begin position="40"/>
        <end position="56"/>
    </location>
</feature>
<dbReference type="Pfam" id="PF22995">
    <property type="entry name" value="C2CH-3rd_BIRD-IDD"/>
    <property type="match status" value="1"/>
</dbReference>
<accession>A0A4Y7IUC9</accession>
<dbReference type="Gramene" id="RZC52493">
    <property type="protein sequence ID" value="RZC52493"/>
    <property type="gene ID" value="C5167_020918"/>
</dbReference>
<name>A0A4Y7IUC9_PAPSO</name>
<dbReference type="Gene3D" id="3.30.160.60">
    <property type="entry name" value="Classic Zinc Finger"/>
    <property type="match status" value="2"/>
</dbReference>
<proteinExistence type="predicted"/>
<evidence type="ECO:0000256" key="6">
    <source>
        <dbReference type="ARBA" id="ARBA00023163"/>
    </source>
</evidence>
<dbReference type="InterPro" id="IPR055186">
    <property type="entry name" value="C2H2-2nd_BIRD-IDD"/>
</dbReference>
<evidence type="ECO:0000256" key="8">
    <source>
        <dbReference type="SAM" id="MobiDB-lite"/>
    </source>
</evidence>
<dbReference type="InterPro" id="IPR036236">
    <property type="entry name" value="Znf_C2H2_sf"/>
</dbReference>
<evidence type="ECO:0000256" key="5">
    <source>
        <dbReference type="ARBA" id="ARBA00023015"/>
    </source>
</evidence>
<dbReference type="GO" id="GO:0008270">
    <property type="term" value="F:zinc ion binding"/>
    <property type="evidence" value="ECO:0007669"/>
    <property type="project" value="UniProtKB-KW"/>
</dbReference>
<keyword evidence="3 7" id="KW-0863">Zinc-finger</keyword>
<evidence type="ECO:0000256" key="4">
    <source>
        <dbReference type="ARBA" id="ARBA00022833"/>
    </source>
</evidence>
<dbReference type="OrthoDB" id="6354171at2759"/>
<evidence type="ECO:0000259" key="9">
    <source>
        <dbReference type="PROSITE" id="PS50157"/>
    </source>
</evidence>
<dbReference type="EMBL" id="CM010716">
    <property type="protein sequence ID" value="RZC52493.1"/>
    <property type="molecule type" value="Genomic_DNA"/>
</dbReference>
<gene>
    <name evidence="10" type="ORF">C5167_020918</name>
</gene>
<evidence type="ECO:0000256" key="2">
    <source>
        <dbReference type="ARBA" id="ARBA00022737"/>
    </source>
</evidence>
<dbReference type="InterPro" id="IPR055185">
    <property type="entry name" value="C2CH-4th_BIRD-IDD"/>
</dbReference>
<keyword evidence="6" id="KW-0804">Transcription</keyword>
<dbReference type="Proteomes" id="UP000316621">
    <property type="component" value="Chromosome 2"/>
</dbReference>
<dbReference type="PANTHER" id="PTHR10593:SF181">
    <property type="entry name" value="C2H2-TYPE DOMAIN-CONTAINING PROTEIN"/>
    <property type="match status" value="1"/>
</dbReference>
<dbReference type="GO" id="GO:0005634">
    <property type="term" value="C:nucleus"/>
    <property type="evidence" value="ECO:0007669"/>
    <property type="project" value="TreeGrafter"/>
</dbReference>
<dbReference type="InterPro" id="IPR031140">
    <property type="entry name" value="IDD1-16"/>
</dbReference>
<dbReference type="InterPro" id="IPR055187">
    <property type="entry name" value="C2CH-3rd_BIRD-IDD"/>
</dbReference>